<dbReference type="EMBL" id="CAXLJM020000147">
    <property type="protein sequence ID" value="CAL8141631.1"/>
    <property type="molecule type" value="Genomic_DNA"/>
</dbReference>
<dbReference type="SUPFAM" id="SSF52047">
    <property type="entry name" value="RNI-like"/>
    <property type="match status" value="1"/>
</dbReference>
<dbReference type="Gene3D" id="3.80.10.10">
    <property type="entry name" value="Ribonuclease Inhibitor"/>
    <property type="match status" value="1"/>
</dbReference>
<sequence length="363" mass="41686">MLKLERLIQTTDLNPTLNPFFSRSVTFYESFILNDDGTTYRILTSRGQCFTRILDRFGTQIWHATFNFTDNVVDDVDVAGVELALYNSVRIFLQGLPNLRSLSIIISGNQRVDPHNMTENFKQLLKTCPLPPLNHLIFLNMKNVPNPLQTGLLNHYSTHLKTLSFQNNLWRPSFPPDANIIMKESRLEELKAFIYCSPDLLSLQGSSLPLKCLHLRWIQPSDLDMIVGTLATFSNTLRHLKIEFRGAKMHNFEKFTGILNLPHLETIKISALHSHLSNIDFLSGCPALKELEVDMWEPCTKTTNPHVIQFNEHVGLMKHSNIWGILRSLEKIRIGTVTKVNDGGFSNNLGQIWKENRYEYLRP</sequence>
<reference evidence="1 2" key="1">
    <citation type="submission" date="2024-08" db="EMBL/GenBank/DDBJ databases">
        <authorList>
            <person name="Cucini C."/>
            <person name="Frati F."/>
        </authorList>
    </citation>
    <scope>NUCLEOTIDE SEQUENCE [LARGE SCALE GENOMIC DNA]</scope>
</reference>
<gene>
    <name evidence="1" type="ORF">ODALV1_LOCUS28808</name>
</gene>
<protein>
    <submittedName>
        <fullName evidence="1">Uncharacterized protein</fullName>
    </submittedName>
</protein>
<proteinExistence type="predicted"/>
<comment type="caution">
    <text evidence="1">The sequence shown here is derived from an EMBL/GenBank/DDBJ whole genome shotgun (WGS) entry which is preliminary data.</text>
</comment>
<dbReference type="Proteomes" id="UP001642540">
    <property type="component" value="Unassembled WGS sequence"/>
</dbReference>
<keyword evidence="2" id="KW-1185">Reference proteome</keyword>
<dbReference type="InterPro" id="IPR032675">
    <property type="entry name" value="LRR_dom_sf"/>
</dbReference>
<evidence type="ECO:0000313" key="1">
    <source>
        <dbReference type="EMBL" id="CAL8141631.1"/>
    </source>
</evidence>
<evidence type="ECO:0000313" key="2">
    <source>
        <dbReference type="Proteomes" id="UP001642540"/>
    </source>
</evidence>
<accession>A0ABP1S235</accession>
<organism evidence="1 2">
    <name type="scientific">Orchesella dallaii</name>
    <dbReference type="NCBI Taxonomy" id="48710"/>
    <lineage>
        <taxon>Eukaryota</taxon>
        <taxon>Metazoa</taxon>
        <taxon>Ecdysozoa</taxon>
        <taxon>Arthropoda</taxon>
        <taxon>Hexapoda</taxon>
        <taxon>Collembola</taxon>
        <taxon>Entomobryomorpha</taxon>
        <taxon>Entomobryoidea</taxon>
        <taxon>Orchesellidae</taxon>
        <taxon>Orchesellinae</taxon>
        <taxon>Orchesella</taxon>
    </lineage>
</organism>
<name>A0ABP1S235_9HEXA</name>